<gene>
    <name evidence="3" type="ORF">CORT_0G04260</name>
</gene>
<dbReference type="GeneID" id="14541855"/>
<dbReference type="PANTHER" id="PTHR43991:SF9">
    <property type="entry name" value="DUF2415 DOMAIN-CONTAINING PROTEIN"/>
    <property type="match status" value="1"/>
</dbReference>
<accession>H8XAC6</accession>
<dbReference type="eggNOG" id="KOG4532">
    <property type="taxonomic scope" value="Eukaryota"/>
</dbReference>
<dbReference type="PANTHER" id="PTHR43991">
    <property type="entry name" value="WD REPEAT PROTEIN (AFU_ORTHOLOGUE AFUA_8G05640)-RELATED"/>
    <property type="match status" value="1"/>
</dbReference>
<feature type="compositionally biased region" description="Low complexity" evidence="1">
    <location>
        <begin position="35"/>
        <end position="50"/>
    </location>
</feature>
<name>H8XAC6_CANO9</name>
<dbReference type="Proteomes" id="UP000005018">
    <property type="component" value="Chromosome 7"/>
</dbReference>
<feature type="domain" description="DUF2415" evidence="2">
    <location>
        <begin position="352"/>
        <end position="392"/>
    </location>
</feature>
<dbReference type="SUPFAM" id="SSF50978">
    <property type="entry name" value="WD40 repeat-like"/>
    <property type="match status" value="1"/>
</dbReference>
<proteinExistence type="predicted"/>
<evidence type="ECO:0000313" key="4">
    <source>
        <dbReference type="Proteomes" id="UP000005018"/>
    </source>
</evidence>
<evidence type="ECO:0000259" key="2">
    <source>
        <dbReference type="Pfam" id="PF10313"/>
    </source>
</evidence>
<dbReference type="KEGG" id="cot:CORT_0G04260"/>
<dbReference type="AlphaFoldDB" id="H8XAC6"/>
<dbReference type="InterPro" id="IPR036322">
    <property type="entry name" value="WD40_repeat_dom_sf"/>
</dbReference>
<protein>
    <recommendedName>
        <fullName evidence="2">DUF2415 domain-containing protein</fullName>
    </recommendedName>
</protein>
<dbReference type="Pfam" id="PF10313">
    <property type="entry name" value="DUF2415"/>
    <property type="match status" value="1"/>
</dbReference>
<feature type="region of interest" description="Disordered" evidence="1">
    <location>
        <begin position="497"/>
        <end position="542"/>
    </location>
</feature>
<dbReference type="HOGENOM" id="CLU_027079_0_0_1"/>
<feature type="compositionally biased region" description="Polar residues" evidence="1">
    <location>
        <begin position="497"/>
        <end position="525"/>
    </location>
</feature>
<dbReference type="InterPro" id="IPR019417">
    <property type="entry name" value="DUF2415"/>
</dbReference>
<dbReference type="Gene3D" id="2.130.10.10">
    <property type="entry name" value="YVTN repeat-like/Quinoprotein amine dehydrogenase"/>
    <property type="match status" value="1"/>
</dbReference>
<reference evidence="3 4" key="1">
    <citation type="journal article" date="2012" name="PLoS ONE">
        <title>Sequence and analysis of the genome of the pathogenic yeast Candida orthopsilosis.</title>
        <authorList>
            <person name="Riccombeni A."/>
            <person name="Vidanes G."/>
            <person name="Proux-Wera E."/>
            <person name="Wolfe K.H."/>
            <person name="Butler G."/>
        </authorList>
    </citation>
    <scope>NUCLEOTIDE SEQUENCE [LARGE SCALE GENOMIC DNA]</scope>
    <source>
        <strain evidence="3 4">Co 90-125</strain>
    </source>
</reference>
<feature type="region of interest" description="Disordered" evidence="1">
    <location>
        <begin position="20"/>
        <end position="66"/>
    </location>
</feature>
<evidence type="ECO:0000256" key="1">
    <source>
        <dbReference type="SAM" id="MobiDB-lite"/>
    </source>
</evidence>
<dbReference type="InterPro" id="IPR015943">
    <property type="entry name" value="WD40/YVTN_repeat-like_dom_sf"/>
</dbReference>
<sequence>MTIDTTSTVVANDNVLGLQKTPCDDTLSTSPTTEAANMSASNTASSSRRNSTMKRRKRDSSSSQHFNRVSHHYNKCFQNYYHSSNFLKPNPIYIPNINTSVNHWQLRNLTKYNRHDDVLYYTKEDSVHLYDLSQAFTKKVLKLNYFPRCFDNHEGLIATGGLLTSSSKLFSLDLDNLTSKDFSASSRAVAKGLFSFYNPELSILHTVKLGEMINNDVSLNKVGNQQYQALLCNNDANLYCVDINNNSSLNMTNKINCENYTCLNSSVKNPRNNLITAVGDSSSIFIIDPNSGSPIVKTIDSQYDGGFGISYHPNGYLFSAVFQDGVCQLYDLRNLNAPLKQFNSTRKKHQSGAFRVCKISQQNDFNDLLIIAEHVGRVHLIDLKTFDRQVIVVPAALDQFANYKESLMKKDEDKMRHTEDEFDDEELEAKSPLNIYSENLSFTAPLVYDYDYLTNVNSRLFNDVSYVPPMNPPDLHGEALKLNTPDWSRSNSLVLNETSPQQDCPTSTASPRTSIHHPNQNYRRFSSNPPPPISSSTSRPSVSYDVDIDSQLNEIYLNYNHTNSRRNTTTATLANASTASSPSISSATPLSTSSSYMYSTYCDDSYQQHTNHQHGEMELSGIEFVNDSITGDLKVVVGCQDAGVLMWDVNAVTRRSIGSFEFV</sequence>
<organism evidence="3 4">
    <name type="scientific">Candida orthopsilosis (strain 90-125)</name>
    <name type="common">Yeast</name>
    <dbReference type="NCBI Taxonomy" id="1136231"/>
    <lineage>
        <taxon>Eukaryota</taxon>
        <taxon>Fungi</taxon>
        <taxon>Dikarya</taxon>
        <taxon>Ascomycota</taxon>
        <taxon>Saccharomycotina</taxon>
        <taxon>Pichiomycetes</taxon>
        <taxon>Debaryomycetaceae</taxon>
        <taxon>Candida/Lodderomyces clade</taxon>
        <taxon>Candida</taxon>
    </lineage>
</organism>
<evidence type="ECO:0000313" key="3">
    <source>
        <dbReference type="EMBL" id="CCG25103.1"/>
    </source>
</evidence>
<keyword evidence="4" id="KW-1185">Reference proteome</keyword>
<dbReference type="OrthoDB" id="418169at2759"/>
<dbReference type="RefSeq" id="XP_003871228.1">
    <property type="nucleotide sequence ID" value="XM_003871179.1"/>
</dbReference>
<dbReference type="EMBL" id="HE681725">
    <property type="protein sequence ID" value="CCG25103.1"/>
    <property type="molecule type" value="Genomic_DNA"/>
</dbReference>